<dbReference type="Gene3D" id="1.10.238.10">
    <property type="entry name" value="EF-hand"/>
    <property type="match status" value="2"/>
</dbReference>
<evidence type="ECO:0000256" key="3">
    <source>
        <dbReference type="ARBA" id="ARBA00022837"/>
    </source>
</evidence>
<dbReference type="Proteomes" id="UP000014500">
    <property type="component" value="Unassembled WGS sequence"/>
</dbReference>
<dbReference type="InterPro" id="IPR051581">
    <property type="entry name" value="Ca-bind"/>
</dbReference>
<dbReference type="OMA" id="NHPDYLN"/>
<keyword evidence="3" id="KW-0106">Calcium</keyword>
<evidence type="ECO:0000256" key="1">
    <source>
        <dbReference type="ARBA" id="ARBA00022723"/>
    </source>
</evidence>
<organism evidence="5 6">
    <name type="scientific">Strigamia maritima</name>
    <name type="common">European centipede</name>
    <name type="synonym">Geophilus maritimus</name>
    <dbReference type="NCBI Taxonomy" id="126957"/>
    <lineage>
        <taxon>Eukaryota</taxon>
        <taxon>Metazoa</taxon>
        <taxon>Ecdysozoa</taxon>
        <taxon>Arthropoda</taxon>
        <taxon>Myriapoda</taxon>
        <taxon>Chilopoda</taxon>
        <taxon>Pleurostigmophora</taxon>
        <taxon>Geophilomorpha</taxon>
        <taxon>Linotaeniidae</taxon>
        <taxon>Strigamia</taxon>
    </lineage>
</organism>
<sequence>MFRPQSANTRADRQLREKSLKRLETTTDPIERLRLLCLTRGASGIIGLGREFRRMDDDGSKQLNWEEFQNGIYESGLKKDEMSVEELKGAFDRFDIDNSGSVSYEEFLRALRPPLSESRLKLIDEAFKKMDKSGDGQVTLEDVKNVYSVKSHPEFMNGEKSEDQILNKFLANFEKGSVTDGIVTKDEFLDYYTGVSASIDLDSYFDLMMRNAWKL</sequence>
<keyword evidence="1" id="KW-0479">Metal-binding</keyword>
<dbReference type="InterPro" id="IPR011992">
    <property type="entry name" value="EF-hand-dom_pair"/>
</dbReference>
<accession>T1JNW3</accession>
<dbReference type="PhylomeDB" id="T1JNW3"/>
<keyword evidence="6" id="KW-1185">Reference proteome</keyword>
<dbReference type="AlphaFoldDB" id="T1JNW3"/>
<dbReference type="STRING" id="126957.T1JNW3"/>
<dbReference type="EMBL" id="JH431835">
    <property type="status" value="NOT_ANNOTATED_CDS"/>
    <property type="molecule type" value="Genomic_DNA"/>
</dbReference>
<dbReference type="EnsemblMetazoa" id="SMAR015542-RA">
    <property type="protein sequence ID" value="SMAR015542-PA"/>
    <property type="gene ID" value="SMAR015542"/>
</dbReference>
<reference evidence="5" key="2">
    <citation type="submission" date="2015-02" db="UniProtKB">
        <authorList>
            <consortium name="EnsemblMetazoa"/>
        </authorList>
    </citation>
    <scope>IDENTIFICATION</scope>
</reference>
<protein>
    <recommendedName>
        <fullName evidence="4">EF-hand domain-containing protein</fullName>
    </recommendedName>
</protein>
<dbReference type="CDD" id="cd00051">
    <property type="entry name" value="EFh"/>
    <property type="match status" value="2"/>
</dbReference>
<dbReference type="Pfam" id="PF13499">
    <property type="entry name" value="EF-hand_7"/>
    <property type="match status" value="1"/>
</dbReference>
<dbReference type="SMART" id="SM00054">
    <property type="entry name" value="EFh"/>
    <property type="match status" value="3"/>
</dbReference>
<dbReference type="InterPro" id="IPR018247">
    <property type="entry name" value="EF_Hand_1_Ca_BS"/>
</dbReference>
<keyword evidence="2" id="KW-0677">Repeat</keyword>
<evidence type="ECO:0000313" key="5">
    <source>
        <dbReference type="EnsemblMetazoa" id="SMAR015542-PA"/>
    </source>
</evidence>
<feature type="domain" description="EF-hand" evidence="4">
    <location>
        <begin position="118"/>
        <end position="153"/>
    </location>
</feature>
<name>T1JNW3_STRMM</name>
<proteinExistence type="predicted"/>
<dbReference type="eggNOG" id="KOG0032">
    <property type="taxonomic scope" value="Eukaryota"/>
</dbReference>
<dbReference type="GO" id="GO:0005509">
    <property type="term" value="F:calcium ion binding"/>
    <property type="evidence" value="ECO:0007669"/>
    <property type="project" value="InterPro"/>
</dbReference>
<dbReference type="SUPFAM" id="SSF47473">
    <property type="entry name" value="EF-hand"/>
    <property type="match status" value="1"/>
</dbReference>
<evidence type="ECO:0000313" key="6">
    <source>
        <dbReference type="Proteomes" id="UP000014500"/>
    </source>
</evidence>
<dbReference type="PROSITE" id="PS00018">
    <property type="entry name" value="EF_HAND_1"/>
    <property type="match status" value="3"/>
</dbReference>
<feature type="domain" description="EF-hand" evidence="4">
    <location>
        <begin position="43"/>
        <end position="78"/>
    </location>
</feature>
<dbReference type="PANTHER" id="PTHR34524:SF6">
    <property type="entry name" value="CALCYPHOSINE LIKE"/>
    <property type="match status" value="1"/>
</dbReference>
<evidence type="ECO:0000256" key="2">
    <source>
        <dbReference type="ARBA" id="ARBA00022737"/>
    </source>
</evidence>
<reference evidence="6" key="1">
    <citation type="submission" date="2011-05" db="EMBL/GenBank/DDBJ databases">
        <authorList>
            <person name="Richards S.R."/>
            <person name="Qu J."/>
            <person name="Jiang H."/>
            <person name="Jhangiani S.N."/>
            <person name="Agravi P."/>
            <person name="Goodspeed R."/>
            <person name="Gross S."/>
            <person name="Mandapat C."/>
            <person name="Jackson L."/>
            <person name="Mathew T."/>
            <person name="Pu L."/>
            <person name="Thornton R."/>
            <person name="Saada N."/>
            <person name="Wilczek-Boney K.B."/>
            <person name="Lee S."/>
            <person name="Kovar C."/>
            <person name="Wu Y."/>
            <person name="Scherer S.E."/>
            <person name="Worley K.C."/>
            <person name="Muzny D.M."/>
            <person name="Gibbs R."/>
        </authorList>
    </citation>
    <scope>NUCLEOTIDE SEQUENCE</scope>
    <source>
        <strain evidence="6">Brora</strain>
    </source>
</reference>
<evidence type="ECO:0000259" key="4">
    <source>
        <dbReference type="PROSITE" id="PS50222"/>
    </source>
</evidence>
<dbReference type="PANTHER" id="PTHR34524">
    <property type="entry name" value="CALCYPHOSIN"/>
    <property type="match status" value="1"/>
</dbReference>
<dbReference type="PROSITE" id="PS50222">
    <property type="entry name" value="EF_HAND_2"/>
    <property type="match status" value="3"/>
</dbReference>
<feature type="domain" description="EF-hand" evidence="4">
    <location>
        <begin position="82"/>
        <end position="117"/>
    </location>
</feature>
<dbReference type="InterPro" id="IPR002048">
    <property type="entry name" value="EF_hand_dom"/>
</dbReference>
<dbReference type="HOGENOM" id="CLU_036726_1_0_1"/>